<dbReference type="HOGENOM" id="CLU_2984419_0_0_1"/>
<protein>
    <submittedName>
        <fullName evidence="1">Uncharacterized protein</fullName>
    </submittedName>
</protein>
<dbReference type="KEGG" id="bze:COCCADRAFT_103822"/>
<feature type="non-terminal residue" evidence="1">
    <location>
        <position position="1"/>
    </location>
</feature>
<dbReference type="Proteomes" id="UP000053841">
    <property type="component" value="Unassembled WGS sequence"/>
</dbReference>
<sequence>HRAYRCGNCAIRYHSLKSFACSRIIRKVPKLHGTCFSYLQVGECQHVIRKKRCEHSLS</sequence>
<name>W6XYV6_COCC2</name>
<proteinExistence type="predicted"/>
<organism evidence="1 2">
    <name type="scientific">Cochliobolus carbonum (strain 26-R-13)</name>
    <name type="common">Maize leaf spot fungus</name>
    <name type="synonym">Bipolaris zeicola</name>
    <dbReference type="NCBI Taxonomy" id="930089"/>
    <lineage>
        <taxon>Eukaryota</taxon>
        <taxon>Fungi</taxon>
        <taxon>Dikarya</taxon>
        <taxon>Ascomycota</taxon>
        <taxon>Pezizomycotina</taxon>
        <taxon>Dothideomycetes</taxon>
        <taxon>Pleosporomycetidae</taxon>
        <taxon>Pleosporales</taxon>
        <taxon>Pleosporineae</taxon>
        <taxon>Pleosporaceae</taxon>
        <taxon>Bipolaris</taxon>
    </lineage>
</organism>
<gene>
    <name evidence="1" type="ORF">COCCADRAFT_103822</name>
</gene>
<dbReference type="EMBL" id="KI964699">
    <property type="protein sequence ID" value="EUC30495.1"/>
    <property type="molecule type" value="Genomic_DNA"/>
</dbReference>
<evidence type="ECO:0000313" key="2">
    <source>
        <dbReference type="Proteomes" id="UP000053841"/>
    </source>
</evidence>
<reference evidence="1 2" key="1">
    <citation type="journal article" date="2013" name="PLoS Genet.">
        <title>Comparative genome structure, secondary metabolite, and effector coding capacity across Cochliobolus pathogens.</title>
        <authorList>
            <person name="Condon B.J."/>
            <person name="Leng Y."/>
            <person name="Wu D."/>
            <person name="Bushley K.E."/>
            <person name="Ohm R.A."/>
            <person name="Otillar R."/>
            <person name="Martin J."/>
            <person name="Schackwitz W."/>
            <person name="Grimwood J."/>
            <person name="MohdZainudin N."/>
            <person name="Xue C."/>
            <person name="Wang R."/>
            <person name="Manning V.A."/>
            <person name="Dhillon B."/>
            <person name="Tu Z.J."/>
            <person name="Steffenson B.J."/>
            <person name="Salamov A."/>
            <person name="Sun H."/>
            <person name="Lowry S."/>
            <person name="LaButti K."/>
            <person name="Han J."/>
            <person name="Copeland A."/>
            <person name="Lindquist E."/>
            <person name="Barry K."/>
            <person name="Schmutz J."/>
            <person name="Baker S.E."/>
            <person name="Ciuffetti L.M."/>
            <person name="Grigoriev I.V."/>
            <person name="Zhong S."/>
            <person name="Turgeon B.G."/>
        </authorList>
    </citation>
    <scope>NUCLEOTIDE SEQUENCE [LARGE SCALE GENOMIC DNA]</scope>
    <source>
        <strain evidence="1 2">26-R-13</strain>
    </source>
</reference>
<evidence type="ECO:0000313" key="1">
    <source>
        <dbReference type="EMBL" id="EUC30495.1"/>
    </source>
</evidence>
<keyword evidence="2" id="KW-1185">Reference proteome</keyword>
<dbReference type="AlphaFoldDB" id="W6XYV6"/>
<accession>W6XYV6</accession>
<dbReference type="RefSeq" id="XP_007715222.1">
    <property type="nucleotide sequence ID" value="XM_007717032.1"/>
</dbReference>
<dbReference type="GeneID" id="19142858"/>